<dbReference type="AlphaFoldDB" id="A0A1H8SJ14"/>
<dbReference type="Gene3D" id="3.20.20.370">
    <property type="entry name" value="Glycoside hydrolase/deacetylase"/>
    <property type="match status" value="1"/>
</dbReference>
<reference evidence="3" key="1">
    <citation type="submission" date="2016-10" db="EMBL/GenBank/DDBJ databases">
        <authorList>
            <person name="Varghese N."/>
            <person name="Submissions S."/>
        </authorList>
    </citation>
    <scope>NUCLEOTIDE SEQUENCE [LARGE SCALE GENOMIC DNA]</scope>
    <source>
        <strain evidence="3">IBRC-M 10043</strain>
    </source>
</reference>
<feature type="domain" description="NodB homology" evidence="1">
    <location>
        <begin position="33"/>
        <end position="159"/>
    </location>
</feature>
<dbReference type="Pfam" id="PF01522">
    <property type="entry name" value="Polysacc_deac_1"/>
    <property type="match status" value="1"/>
</dbReference>
<dbReference type="Proteomes" id="UP000198775">
    <property type="component" value="Unassembled WGS sequence"/>
</dbReference>
<dbReference type="GO" id="GO:0016810">
    <property type="term" value="F:hydrolase activity, acting on carbon-nitrogen (but not peptide) bonds"/>
    <property type="evidence" value="ECO:0007669"/>
    <property type="project" value="InterPro"/>
</dbReference>
<evidence type="ECO:0000313" key="2">
    <source>
        <dbReference type="EMBL" id="SEO78740.1"/>
    </source>
</evidence>
<gene>
    <name evidence="2" type="ORF">SAMN05216388_101958</name>
</gene>
<dbReference type="SUPFAM" id="SSF88713">
    <property type="entry name" value="Glycoside hydrolase/deacetylase"/>
    <property type="match status" value="1"/>
</dbReference>
<protein>
    <submittedName>
        <fullName evidence="2">Polysaccharide deacetylase</fullName>
    </submittedName>
</protein>
<dbReference type="RefSeq" id="WP_092662430.1">
    <property type="nucleotide sequence ID" value="NZ_FOCX01000019.1"/>
</dbReference>
<sequence length="323" mass="34883">MGTVVLSVDAELGWGFHDFAEPPRDRLANARRGWRTLLDLCEEYRVPATWAVVGHLFLEACDGRHEDHPAPPGWFEHERGTDRMSSSRRFADGLIERIDGAEVDHEIGLHTFSHVELGAGGTTARLADAELAAAVEAAREWGLDRQPRSFVFPRNKVGNLQALADHGITCYRGTAPTDRPTDGYGGAGRLVRAAVGSASPPLVEPRQDSLGLVDLPASLFLFSVEGLARSVAEPFVGDPVAILARRGIDEAAASDGVFHMWLHPNNLVTPRDVVRMEAILEHLARVRARTDLRVRTMGAVAATAREGGETVAKAVATDGSAPE</sequence>
<dbReference type="InterPro" id="IPR002509">
    <property type="entry name" value="NODB_dom"/>
</dbReference>
<name>A0A1H8SJ14_9EURY</name>
<proteinExistence type="predicted"/>
<accession>A0A1H8SJ14</accession>
<evidence type="ECO:0000259" key="1">
    <source>
        <dbReference type="Pfam" id="PF01522"/>
    </source>
</evidence>
<dbReference type="GO" id="GO:0005975">
    <property type="term" value="P:carbohydrate metabolic process"/>
    <property type="evidence" value="ECO:0007669"/>
    <property type="project" value="InterPro"/>
</dbReference>
<dbReference type="InterPro" id="IPR011330">
    <property type="entry name" value="Glyco_hydro/deAcase_b/a-brl"/>
</dbReference>
<keyword evidence="3" id="KW-1185">Reference proteome</keyword>
<dbReference type="OrthoDB" id="10436at2157"/>
<dbReference type="EMBL" id="FOCX01000019">
    <property type="protein sequence ID" value="SEO78740.1"/>
    <property type="molecule type" value="Genomic_DNA"/>
</dbReference>
<organism evidence="2 3">
    <name type="scientific">Halorientalis persicus</name>
    <dbReference type="NCBI Taxonomy" id="1367881"/>
    <lineage>
        <taxon>Archaea</taxon>
        <taxon>Methanobacteriati</taxon>
        <taxon>Methanobacteriota</taxon>
        <taxon>Stenosarchaea group</taxon>
        <taxon>Halobacteria</taxon>
        <taxon>Halobacteriales</taxon>
        <taxon>Haloarculaceae</taxon>
        <taxon>Halorientalis</taxon>
    </lineage>
</organism>
<evidence type="ECO:0000313" key="3">
    <source>
        <dbReference type="Proteomes" id="UP000198775"/>
    </source>
</evidence>